<dbReference type="PANTHER" id="PTHR37176">
    <property type="entry name" value="F10K1.23"/>
    <property type="match status" value="1"/>
</dbReference>
<keyword evidence="1" id="KW-1185">Reference proteome</keyword>
<evidence type="ECO:0000313" key="1">
    <source>
        <dbReference type="Proteomes" id="UP000235220"/>
    </source>
</evidence>
<dbReference type="FunCoup" id="A0A2I4EII5">
    <property type="interactions" value="1"/>
</dbReference>
<accession>A0A2I4EII5</accession>
<dbReference type="InterPro" id="IPR044969">
    <property type="entry name" value="DFO"/>
</dbReference>
<dbReference type="PANTHER" id="PTHR37176:SF1">
    <property type="entry name" value="PROTEIN DOUBLE-STRAND BREAK FORMATION"/>
    <property type="match status" value="1"/>
</dbReference>
<organism evidence="1 2">
    <name type="scientific">Juglans regia</name>
    <name type="common">English walnut</name>
    <dbReference type="NCBI Taxonomy" id="51240"/>
    <lineage>
        <taxon>Eukaryota</taxon>
        <taxon>Viridiplantae</taxon>
        <taxon>Streptophyta</taxon>
        <taxon>Embryophyta</taxon>
        <taxon>Tracheophyta</taxon>
        <taxon>Spermatophyta</taxon>
        <taxon>Magnoliopsida</taxon>
        <taxon>eudicotyledons</taxon>
        <taxon>Gunneridae</taxon>
        <taxon>Pentapetalae</taxon>
        <taxon>rosids</taxon>
        <taxon>fabids</taxon>
        <taxon>Fagales</taxon>
        <taxon>Juglandaceae</taxon>
        <taxon>Juglans</taxon>
    </lineage>
</organism>
<dbReference type="STRING" id="51240.A0A2I4EII5"/>
<dbReference type="KEGG" id="jre:108989899"/>
<proteinExistence type="predicted"/>
<dbReference type="Gramene" id="Jr05_06850_p1">
    <property type="protein sequence ID" value="cds.Jr05_06850_p1"/>
    <property type="gene ID" value="Jr05_06850"/>
</dbReference>
<protein>
    <submittedName>
        <fullName evidence="2">Protein DOUBLE-STRAND BREAK FORMATION</fullName>
    </submittedName>
</protein>
<dbReference type="AlphaFoldDB" id="A0A2I4EII5"/>
<sequence>MADALPQQLSLFRSLIETRRFDDVTLRILGSVLVSKSLKSLKEVQSSLRVFLRAESVPVIREIVEKPVDQKLLILEFLVHAFALIGDVESCLALRYEALHMRELESASCQWLEVSYLEWLNFAELSLDNGFCSIAVKACDNALLCLKMNDTANPKTNAVSGNFQALDRIKRLKDFAMTSAASRSVKAQAAEYSNKKSAEKSIMHPAPCEEKRCAASTMFRNGIKERNLRKLQDLRRITSASHTIQL</sequence>
<dbReference type="OrthoDB" id="1925581at2759"/>
<name>A0A2I4EII5_JUGRE</name>
<reference evidence="2" key="1">
    <citation type="submission" date="2025-08" db="UniProtKB">
        <authorList>
            <consortium name="RefSeq"/>
        </authorList>
    </citation>
    <scope>IDENTIFICATION</scope>
    <source>
        <tissue evidence="2">Leaves</tissue>
    </source>
</reference>
<dbReference type="Proteomes" id="UP000235220">
    <property type="component" value="Chromosome 5"/>
</dbReference>
<dbReference type="RefSeq" id="XP_018819210.1">
    <property type="nucleotide sequence ID" value="XM_018963665.2"/>
</dbReference>
<dbReference type="GO" id="GO:0042138">
    <property type="term" value="P:meiotic DNA double-strand break formation"/>
    <property type="evidence" value="ECO:0007669"/>
    <property type="project" value="InterPro"/>
</dbReference>
<dbReference type="GeneID" id="108989899"/>
<evidence type="ECO:0000313" key="2">
    <source>
        <dbReference type="RefSeq" id="XP_018819210.1"/>
    </source>
</evidence>
<gene>
    <name evidence="2" type="primary">LOC108989899</name>
</gene>